<dbReference type="Pfam" id="PF13365">
    <property type="entry name" value="Trypsin_2"/>
    <property type="match status" value="1"/>
</dbReference>
<gene>
    <name evidence="7" type="ORF">CYJ25_05895</name>
</gene>
<dbReference type="Pfam" id="PF13180">
    <property type="entry name" value="PDZ_2"/>
    <property type="match status" value="1"/>
</dbReference>
<dbReference type="PRINTS" id="PR00834">
    <property type="entry name" value="PROTEASES2C"/>
</dbReference>
<dbReference type="InterPro" id="IPR001478">
    <property type="entry name" value="PDZ"/>
</dbReference>
<feature type="region of interest" description="Disordered" evidence="4">
    <location>
        <begin position="1"/>
        <end position="201"/>
    </location>
</feature>
<feature type="compositionally biased region" description="Low complexity" evidence="4">
    <location>
        <begin position="84"/>
        <end position="95"/>
    </location>
</feature>
<feature type="compositionally biased region" description="Polar residues" evidence="4">
    <location>
        <begin position="96"/>
        <end position="126"/>
    </location>
</feature>
<evidence type="ECO:0000256" key="4">
    <source>
        <dbReference type="SAM" id="MobiDB-lite"/>
    </source>
</evidence>
<protein>
    <submittedName>
        <fullName evidence="7">Trypsin</fullName>
    </submittedName>
</protein>
<dbReference type="SUPFAM" id="SSF50156">
    <property type="entry name" value="PDZ domain-like"/>
    <property type="match status" value="1"/>
</dbReference>
<feature type="compositionally biased region" description="Low complexity" evidence="4">
    <location>
        <begin position="16"/>
        <end position="48"/>
    </location>
</feature>
<feature type="region of interest" description="Disordered" evidence="4">
    <location>
        <begin position="395"/>
        <end position="434"/>
    </location>
</feature>
<dbReference type="RefSeq" id="WP_101628260.1">
    <property type="nucleotide sequence ID" value="NZ_PKKJ01000006.1"/>
</dbReference>
<evidence type="ECO:0000256" key="3">
    <source>
        <dbReference type="ARBA" id="ARBA00022801"/>
    </source>
</evidence>
<keyword evidence="5" id="KW-0472">Membrane</keyword>
<dbReference type="PANTHER" id="PTHR43343:SF3">
    <property type="entry name" value="PROTEASE DO-LIKE 8, CHLOROPLASTIC"/>
    <property type="match status" value="1"/>
</dbReference>
<evidence type="ECO:0000313" key="8">
    <source>
        <dbReference type="Proteomes" id="UP000234545"/>
    </source>
</evidence>
<dbReference type="Gene3D" id="2.40.10.10">
    <property type="entry name" value="Trypsin-like serine proteases"/>
    <property type="match status" value="2"/>
</dbReference>
<feature type="compositionally biased region" description="Polar residues" evidence="4">
    <location>
        <begin position="1"/>
        <end position="15"/>
    </location>
</feature>
<evidence type="ECO:0000256" key="2">
    <source>
        <dbReference type="ARBA" id="ARBA00022670"/>
    </source>
</evidence>
<feature type="compositionally biased region" description="Low complexity" evidence="4">
    <location>
        <begin position="239"/>
        <end position="251"/>
    </location>
</feature>
<feature type="compositionally biased region" description="Low complexity" evidence="4">
    <location>
        <begin position="186"/>
        <end position="197"/>
    </location>
</feature>
<feature type="compositionally biased region" description="Polar residues" evidence="4">
    <location>
        <begin position="60"/>
        <end position="75"/>
    </location>
</feature>
<feature type="domain" description="PDZ" evidence="6">
    <location>
        <begin position="500"/>
        <end position="587"/>
    </location>
</feature>
<dbReference type="SMART" id="SM00228">
    <property type="entry name" value="PDZ"/>
    <property type="match status" value="1"/>
</dbReference>
<feature type="compositionally biased region" description="Low complexity" evidence="4">
    <location>
        <begin position="155"/>
        <end position="164"/>
    </location>
</feature>
<dbReference type="SUPFAM" id="SSF50494">
    <property type="entry name" value="Trypsin-like serine proteases"/>
    <property type="match status" value="1"/>
</dbReference>
<comment type="caution">
    <text evidence="7">The sequence shown here is derived from an EMBL/GenBank/DDBJ whole genome shotgun (WGS) entry which is preliminary data.</text>
</comment>
<accession>A0A2I1I4Q3</accession>
<dbReference type="OrthoDB" id="9758917at2"/>
<dbReference type="PROSITE" id="PS50106">
    <property type="entry name" value="PDZ"/>
    <property type="match status" value="1"/>
</dbReference>
<feature type="transmembrane region" description="Helical" evidence="5">
    <location>
        <begin position="207"/>
        <end position="229"/>
    </location>
</feature>
<dbReference type="InterPro" id="IPR001940">
    <property type="entry name" value="Peptidase_S1C"/>
</dbReference>
<keyword evidence="3" id="KW-0378">Hydrolase</keyword>
<dbReference type="InterPro" id="IPR051201">
    <property type="entry name" value="Chloro_Bact_Ser_Proteases"/>
</dbReference>
<keyword evidence="5" id="KW-1133">Transmembrane helix</keyword>
<comment type="similarity">
    <text evidence="1">Belongs to the peptidase S1C family.</text>
</comment>
<evidence type="ECO:0000259" key="6">
    <source>
        <dbReference type="PROSITE" id="PS50106"/>
    </source>
</evidence>
<evidence type="ECO:0000313" key="7">
    <source>
        <dbReference type="EMBL" id="PKY66106.1"/>
    </source>
</evidence>
<reference evidence="7 8" key="1">
    <citation type="submission" date="2017-12" db="EMBL/GenBank/DDBJ databases">
        <title>Phylogenetic diversity of female urinary microbiome.</title>
        <authorList>
            <person name="Thomas-White K."/>
            <person name="Wolfe A.J."/>
        </authorList>
    </citation>
    <scope>NUCLEOTIDE SEQUENCE [LARGE SCALE GENOMIC DNA]</scope>
    <source>
        <strain evidence="7 8">UMB0250</strain>
    </source>
</reference>
<dbReference type="Proteomes" id="UP000234545">
    <property type="component" value="Unassembled WGS sequence"/>
</dbReference>
<organism evidence="7 8">
    <name type="scientific">Schaalia turicensis</name>
    <dbReference type="NCBI Taxonomy" id="131111"/>
    <lineage>
        <taxon>Bacteria</taxon>
        <taxon>Bacillati</taxon>
        <taxon>Actinomycetota</taxon>
        <taxon>Actinomycetes</taxon>
        <taxon>Actinomycetales</taxon>
        <taxon>Actinomycetaceae</taxon>
        <taxon>Schaalia</taxon>
    </lineage>
</organism>
<dbReference type="AlphaFoldDB" id="A0A2I1I4Q3"/>
<dbReference type="PANTHER" id="PTHR43343">
    <property type="entry name" value="PEPTIDASE S12"/>
    <property type="match status" value="1"/>
</dbReference>
<name>A0A2I1I4Q3_9ACTO</name>
<evidence type="ECO:0000256" key="1">
    <source>
        <dbReference type="ARBA" id="ARBA00010541"/>
    </source>
</evidence>
<evidence type="ECO:0000256" key="5">
    <source>
        <dbReference type="SAM" id="Phobius"/>
    </source>
</evidence>
<proteinExistence type="inferred from homology"/>
<dbReference type="InterPro" id="IPR009003">
    <property type="entry name" value="Peptidase_S1_PA"/>
</dbReference>
<dbReference type="Gene3D" id="2.30.42.10">
    <property type="match status" value="1"/>
</dbReference>
<keyword evidence="2" id="KW-0645">Protease</keyword>
<keyword evidence="5" id="KW-0812">Transmembrane</keyword>
<feature type="compositionally biased region" description="Low complexity" evidence="4">
    <location>
        <begin position="127"/>
        <end position="144"/>
    </location>
</feature>
<feature type="region of interest" description="Disordered" evidence="4">
    <location>
        <begin position="236"/>
        <end position="261"/>
    </location>
</feature>
<dbReference type="InterPro" id="IPR043504">
    <property type="entry name" value="Peptidase_S1_PA_chymotrypsin"/>
</dbReference>
<dbReference type="GO" id="GO:0004252">
    <property type="term" value="F:serine-type endopeptidase activity"/>
    <property type="evidence" value="ECO:0007669"/>
    <property type="project" value="InterPro"/>
</dbReference>
<sequence>MSDSPNNGEQRALSSEPTKAETTPTAKPAPRVQTQASDAGASGTSGSTPLSRWAGRPAQVSGSTTPTESFPTRPTESLPHARFARPASPAQQASATGSTPAQQQGSYGTGSAYSGVTSGGTYRSETSGQPYQPSSSQAYQGAGATHSAGFQQPNQSGSCSQGASYAGGGGNGPTAQTHAYPSPLSAPTNTPTAPVATQSPKRRGPSWLAMILGMVATAAVSLSGAFAMLNASHGKASETDSSANTATSASTVQPVSTSGEDPDWQAVAAAVQPAVVTISVQSSSSSGVGSGVIYNAQGDIVTNYHVVSGATGADATIQVTLSDGRLYNATVVGTDPTTDLAVIRLENAPSDLTVAAFGSSSDLAVGQEVMAVGAPLGLSNTATTGIISALNRPVEVSRSKEDSQEADPNDPFGQLPGFGGGQEENQARAQASTDTQITNAIQVDASINPGNSGGPLFDATGRVIGINSSIASNTSSDKAGSIGLGFAIPVDLVTSVADQLIATGTVDHAVLGVSVTTKAVAVDGSNVAGASVEELTRGGAAAQAGLQAGDVITAVDGEPVSSSKQLTGYIRRYRSGQEVTITYVRNGEKRDVTVTLGKAS</sequence>
<dbReference type="GO" id="GO:0006508">
    <property type="term" value="P:proteolysis"/>
    <property type="evidence" value="ECO:0007669"/>
    <property type="project" value="UniProtKB-KW"/>
</dbReference>
<dbReference type="InterPro" id="IPR036034">
    <property type="entry name" value="PDZ_sf"/>
</dbReference>
<dbReference type="EMBL" id="PKKJ01000006">
    <property type="protein sequence ID" value="PKY66106.1"/>
    <property type="molecule type" value="Genomic_DNA"/>
</dbReference>